<evidence type="ECO:0000313" key="3">
    <source>
        <dbReference type="Proteomes" id="UP000683925"/>
    </source>
</evidence>
<evidence type="ECO:0000313" key="2">
    <source>
        <dbReference type="EMBL" id="CAD8132745.1"/>
    </source>
</evidence>
<reference evidence="2" key="1">
    <citation type="submission" date="2021-01" db="EMBL/GenBank/DDBJ databases">
        <authorList>
            <consortium name="Genoscope - CEA"/>
            <person name="William W."/>
        </authorList>
    </citation>
    <scope>NUCLEOTIDE SEQUENCE</scope>
</reference>
<keyword evidence="3" id="KW-1185">Reference proteome</keyword>
<proteinExistence type="predicted"/>
<name>A0A8S1S020_PAROT</name>
<dbReference type="OrthoDB" id="10429341at2759"/>
<sequence length="61" mass="7176">MNMIRGKNGDDFFGLPKANQNQNQNQIKKNEREKTDDQANKQMQNIIQQALKQEDNKDQNK</sequence>
<organism evidence="2 3">
    <name type="scientific">Paramecium octaurelia</name>
    <dbReference type="NCBI Taxonomy" id="43137"/>
    <lineage>
        <taxon>Eukaryota</taxon>
        <taxon>Sar</taxon>
        <taxon>Alveolata</taxon>
        <taxon>Ciliophora</taxon>
        <taxon>Intramacronucleata</taxon>
        <taxon>Oligohymenophorea</taxon>
        <taxon>Peniculida</taxon>
        <taxon>Parameciidae</taxon>
        <taxon>Paramecium</taxon>
    </lineage>
</organism>
<dbReference type="EMBL" id="CAJJDP010000003">
    <property type="protein sequence ID" value="CAD8132745.1"/>
    <property type="molecule type" value="Genomic_DNA"/>
</dbReference>
<feature type="region of interest" description="Disordered" evidence="1">
    <location>
        <begin position="1"/>
        <end position="44"/>
    </location>
</feature>
<dbReference type="AlphaFoldDB" id="A0A8S1S020"/>
<protein>
    <submittedName>
        <fullName evidence="2">Uncharacterized protein</fullName>
    </submittedName>
</protein>
<comment type="caution">
    <text evidence="2">The sequence shown here is derived from an EMBL/GenBank/DDBJ whole genome shotgun (WGS) entry which is preliminary data.</text>
</comment>
<accession>A0A8S1S020</accession>
<dbReference type="Proteomes" id="UP000683925">
    <property type="component" value="Unassembled WGS sequence"/>
</dbReference>
<gene>
    <name evidence="2" type="ORF">POCTA_138.1.T0040105</name>
</gene>
<evidence type="ECO:0000256" key="1">
    <source>
        <dbReference type="SAM" id="MobiDB-lite"/>
    </source>
</evidence>
<feature type="compositionally biased region" description="Basic and acidic residues" evidence="1">
    <location>
        <begin position="28"/>
        <end position="39"/>
    </location>
</feature>